<dbReference type="HOGENOM" id="CLU_2342773_0_0_7"/>
<organism evidence="1 2">
    <name type="scientific">Geotalea uraniireducens (strain Rf4)</name>
    <name type="common">Geobacter uraniireducens</name>
    <dbReference type="NCBI Taxonomy" id="351605"/>
    <lineage>
        <taxon>Bacteria</taxon>
        <taxon>Pseudomonadati</taxon>
        <taxon>Thermodesulfobacteriota</taxon>
        <taxon>Desulfuromonadia</taxon>
        <taxon>Geobacterales</taxon>
        <taxon>Geobacteraceae</taxon>
        <taxon>Geotalea</taxon>
    </lineage>
</organism>
<dbReference type="Pfam" id="PF12073">
    <property type="entry name" value="DUF3553"/>
    <property type="match status" value="1"/>
</dbReference>
<dbReference type="Proteomes" id="UP000006695">
    <property type="component" value="Chromosome"/>
</dbReference>
<sequence length="97" mass="10885">MFKKGDLVRHAAMPSWGIGSVVNPAKEGNLLIRFEQAGEKLIHPGYAALTKVPEDELMYLVVREVRVKWGRPVETASLIPVLKRDRYKVDGEIDVGQ</sequence>
<evidence type="ECO:0008006" key="3">
    <source>
        <dbReference type="Google" id="ProtNLM"/>
    </source>
</evidence>
<dbReference type="KEGG" id="gur:Gura_3535"/>
<dbReference type="RefSeq" id="WP_011940349.1">
    <property type="nucleotide sequence ID" value="NC_009483.1"/>
</dbReference>
<protein>
    <recommendedName>
        <fullName evidence="3">DUF3553 domain-containing protein</fullName>
    </recommendedName>
</protein>
<accession>A5G7C2</accession>
<evidence type="ECO:0000313" key="1">
    <source>
        <dbReference type="EMBL" id="ABQ27690.1"/>
    </source>
</evidence>
<name>A5G7C2_GEOUR</name>
<gene>
    <name evidence="1" type="ordered locus">Gura_3535</name>
</gene>
<proteinExistence type="predicted"/>
<dbReference type="OrthoDB" id="9781481at2"/>
<evidence type="ECO:0000313" key="2">
    <source>
        <dbReference type="Proteomes" id="UP000006695"/>
    </source>
</evidence>
<dbReference type="InterPro" id="IPR021938">
    <property type="entry name" value="DUF3553"/>
</dbReference>
<keyword evidence="2" id="KW-1185">Reference proteome</keyword>
<reference evidence="1 2" key="1">
    <citation type="submission" date="2007-05" db="EMBL/GenBank/DDBJ databases">
        <title>Complete sequence of Geobacter uraniireducens Rf4.</title>
        <authorList>
            <consortium name="US DOE Joint Genome Institute"/>
            <person name="Copeland A."/>
            <person name="Lucas S."/>
            <person name="Lapidus A."/>
            <person name="Barry K."/>
            <person name="Detter J.C."/>
            <person name="Glavina del Rio T."/>
            <person name="Hammon N."/>
            <person name="Israni S."/>
            <person name="Dalin E."/>
            <person name="Tice H."/>
            <person name="Pitluck S."/>
            <person name="Chertkov O."/>
            <person name="Brettin T."/>
            <person name="Bruce D."/>
            <person name="Han C."/>
            <person name="Schmutz J."/>
            <person name="Larimer F."/>
            <person name="Land M."/>
            <person name="Hauser L."/>
            <person name="Kyrpides N."/>
            <person name="Mikhailova N."/>
            <person name="Shelobolina E."/>
            <person name="Aklujkar M."/>
            <person name="Lovley D."/>
            <person name="Richardson P."/>
        </authorList>
    </citation>
    <scope>NUCLEOTIDE SEQUENCE [LARGE SCALE GENOMIC DNA]</scope>
    <source>
        <strain evidence="1 2">Rf4</strain>
    </source>
</reference>
<dbReference type="EMBL" id="CP000698">
    <property type="protein sequence ID" value="ABQ27690.1"/>
    <property type="molecule type" value="Genomic_DNA"/>
</dbReference>
<dbReference type="AlphaFoldDB" id="A5G7C2"/>